<keyword evidence="2 4" id="KW-0863">Zinc-finger</keyword>
<dbReference type="EMBL" id="KK102933">
    <property type="protein sequence ID" value="KIY96587.1"/>
    <property type="molecule type" value="Genomic_DNA"/>
</dbReference>
<protein>
    <recommendedName>
        <fullName evidence="6">MYND-type domain-containing protein</fullName>
    </recommendedName>
</protein>
<gene>
    <name evidence="7" type="ORF">MNEG_11375</name>
</gene>
<dbReference type="GO" id="GO:0008270">
    <property type="term" value="F:zinc ion binding"/>
    <property type="evidence" value="ECO:0007669"/>
    <property type="project" value="UniProtKB-KW"/>
</dbReference>
<evidence type="ECO:0000256" key="3">
    <source>
        <dbReference type="ARBA" id="ARBA00022833"/>
    </source>
</evidence>
<dbReference type="Pfam" id="PF01753">
    <property type="entry name" value="zf-MYND"/>
    <property type="match status" value="1"/>
</dbReference>
<dbReference type="Proteomes" id="UP000054498">
    <property type="component" value="Unassembled WGS sequence"/>
</dbReference>
<evidence type="ECO:0000313" key="7">
    <source>
        <dbReference type="EMBL" id="KIY96587.1"/>
    </source>
</evidence>
<proteinExistence type="predicted"/>
<dbReference type="Gene3D" id="1.25.10.10">
    <property type="entry name" value="Leucine-rich Repeat Variant"/>
    <property type="match status" value="1"/>
</dbReference>
<dbReference type="InterPro" id="IPR011989">
    <property type="entry name" value="ARM-like"/>
</dbReference>
<keyword evidence="1" id="KW-0479">Metal-binding</keyword>
<evidence type="ECO:0000313" key="8">
    <source>
        <dbReference type="Proteomes" id="UP000054498"/>
    </source>
</evidence>
<keyword evidence="8" id="KW-1185">Reference proteome</keyword>
<dbReference type="RefSeq" id="XP_013895607.1">
    <property type="nucleotide sequence ID" value="XM_014040153.1"/>
</dbReference>
<evidence type="ECO:0000256" key="5">
    <source>
        <dbReference type="SAM" id="MobiDB-lite"/>
    </source>
</evidence>
<dbReference type="SUPFAM" id="SSF144232">
    <property type="entry name" value="HIT/MYND zinc finger-like"/>
    <property type="match status" value="1"/>
</dbReference>
<dbReference type="PROSITE" id="PS50865">
    <property type="entry name" value="ZF_MYND_2"/>
    <property type="match status" value="1"/>
</dbReference>
<feature type="region of interest" description="Disordered" evidence="5">
    <location>
        <begin position="741"/>
        <end position="766"/>
    </location>
</feature>
<dbReference type="GeneID" id="25728631"/>
<feature type="domain" description="MYND-type" evidence="6">
    <location>
        <begin position="1046"/>
        <end position="1092"/>
    </location>
</feature>
<evidence type="ECO:0000256" key="1">
    <source>
        <dbReference type="ARBA" id="ARBA00022723"/>
    </source>
</evidence>
<dbReference type="SUPFAM" id="SSF48371">
    <property type="entry name" value="ARM repeat"/>
    <property type="match status" value="1"/>
</dbReference>
<accession>A0A0D2J9Y6</accession>
<name>A0A0D2J9Y6_9CHLO</name>
<dbReference type="InterPro" id="IPR002893">
    <property type="entry name" value="Znf_MYND"/>
</dbReference>
<dbReference type="KEGG" id="mng:MNEG_11375"/>
<feature type="compositionally biased region" description="Low complexity" evidence="5">
    <location>
        <begin position="743"/>
        <end position="753"/>
    </location>
</feature>
<dbReference type="Gene3D" id="6.10.140.2220">
    <property type="match status" value="1"/>
</dbReference>
<dbReference type="OrthoDB" id="560584at2759"/>
<evidence type="ECO:0000256" key="2">
    <source>
        <dbReference type="ARBA" id="ARBA00022771"/>
    </source>
</evidence>
<evidence type="ECO:0000256" key="4">
    <source>
        <dbReference type="PROSITE-ProRule" id="PRU00134"/>
    </source>
</evidence>
<organism evidence="7 8">
    <name type="scientific">Monoraphidium neglectum</name>
    <dbReference type="NCBI Taxonomy" id="145388"/>
    <lineage>
        <taxon>Eukaryota</taxon>
        <taxon>Viridiplantae</taxon>
        <taxon>Chlorophyta</taxon>
        <taxon>core chlorophytes</taxon>
        <taxon>Chlorophyceae</taxon>
        <taxon>CS clade</taxon>
        <taxon>Sphaeropleales</taxon>
        <taxon>Selenastraceae</taxon>
        <taxon>Monoraphidium</taxon>
    </lineage>
</organism>
<sequence length="1118" mass="112339">MAPRPAPPAAAAGAAPLALGQAVITLMQTLKQRPRGAHADALARAAPTLAALAAAAERDRDAARAAPQGPRAAAAVPGAALQQLAACLRVADAGTVQAALQAVRVLAEGGAAAGPRPMQLASADGLLGRVAACLGSANIATARDAAAALAAVAGGGEGPVRLLLQVEGAAPALLRLLRPDATPARHAALLQALACLSHLVIHGGDAGCDAATATPAFATFVSTLYIGKPPAITDDWDTPTLALLRLAQRRRAPPPGALTEAGGALDPGREYNLLLLTLERPGRARLPARFARALAECREAEDDVSADSSFRLARAVRLLRVLGDDEPGLLAELARAAPAAVCNLAHVASAEYGSCVGGDESDLHDDAVHTLNVMLDAAPEAGEALAACPAAALPLLREWATDDGAADDGAASDGEPEELPIRVLPELCRGAAAERMDEDVQAAALDAAARGLTDGAPTGWAAASAEAFAQIAQSGGYEGAAARHGRLLDAACDALLRGAPEGARGGRGRRLEEFVRARTHVCSAVCHILDDWCYAASALRKGRLFAALVSVVTAPPLATPLAPGPAAAPTAAGALEMHGRALAAAALCSSAGLNALLECVDVAPPRGAGPAPWAALLAAAPSLLQGCASELAAQRRRRCLAQPHAPSAAGVAGGGGGGVVLGGATADEEWRRDAFSAGSMAGRPVGEDAAEQLQQDLRARRRRAEVAEATHTLCSALLTLMVRLLVIQRADGRWLFMGDTPRPRSASSGAAAAHADKPGPDGAVAGAAASGTAAAAVEKKWDPVRAAVGAVGGCSKLTQLSLLAAAAVEARRAADAAAAAGDAGSARRAAALLCRPVYNEDAVAEEGAHKHDLAFDWFTCQFPDCAADGPFVAALRVRMESELRKLRGGGGGGGEGGAAPAGAAAPELRGMGAAACLAFAPDPALSGAAGGPLPCAVCAPAGDTGAKPPPARGCSGWGDAGLDAGMRALFAAPVDAGRSCLLACLLEAAAEHLCFMGEDDDGDGCYFEPLAPSASKAAHGGRLRGRTAAPAACGTAAPRSGRTRGCAYCGKTSAQGAALRRCAGCGVLTGVRYCSQACCRNHWVRTGHRQQCEEAQRELRERTVQQQSQLGPSAAAPG</sequence>
<keyword evidence="3" id="KW-0862">Zinc</keyword>
<dbReference type="InterPro" id="IPR016024">
    <property type="entry name" value="ARM-type_fold"/>
</dbReference>
<reference evidence="7 8" key="1">
    <citation type="journal article" date="2013" name="BMC Genomics">
        <title>Reconstruction of the lipid metabolism for the microalga Monoraphidium neglectum from its genome sequence reveals characteristics suitable for biofuel production.</title>
        <authorList>
            <person name="Bogen C."/>
            <person name="Al-Dilaimi A."/>
            <person name="Albersmeier A."/>
            <person name="Wichmann J."/>
            <person name="Grundmann M."/>
            <person name="Rupp O."/>
            <person name="Lauersen K.J."/>
            <person name="Blifernez-Klassen O."/>
            <person name="Kalinowski J."/>
            <person name="Goesmann A."/>
            <person name="Mussgnug J.H."/>
            <person name="Kruse O."/>
        </authorList>
    </citation>
    <scope>NUCLEOTIDE SEQUENCE [LARGE SCALE GENOMIC DNA]</scope>
    <source>
        <strain evidence="7 8">SAG 48.87</strain>
    </source>
</reference>
<dbReference type="AlphaFoldDB" id="A0A0D2J9Y6"/>
<evidence type="ECO:0000259" key="6">
    <source>
        <dbReference type="PROSITE" id="PS50865"/>
    </source>
</evidence>